<sequence>MKHLLMGAALAGILSLALCAPPVARAWDGFDADSADLVEITPDRVPFQGDTVDVRNYDSDSVETCLVESVTRNARTVELVVRTPSGTRRTLVMEGR</sequence>
<name>A0A212KXS4_9BACT</name>
<dbReference type="EMBL" id="FMJC01000001">
    <property type="protein sequence ID" value="SCM70067.1"/>
    <property type="molecule type" value="Genomic_DNA"/>
</dbReference>
<evidence type="ECO:0000256" key="1">
    <source>
        <dbReference type="SAM" id="SignalP"/>
    </source>
</evidence>
<dbReference type="RefSeq" id="WP_179981574.1">
    <property type="nucleotide sequence ID" value="NZ_LT608333.1"/>
</dbReference>
<feature type="signal peptide" evidence="1">
    <location>
        <begin position="1"/>
        <end position="26"/>
    </location>
</feature>
<dbReference type="Pfam" id="PF17268">
    <property type="entry name" value="DUF5334"/>
    <property type="match status" value="1"/>
</dbReference>
<keyword evidence="1" id="KW-0732">Signal</keyword>
<accession>A0A212KXS4</accession>
<gene>
    <name evidence="2" type="ORF">KL86DES1_10166</name>
</gene>
<protein>
    <submittedName>
        <fullName evidence="2">Uncharacterized protein</fullName>
    </submittedName>
</protein>
<proteinExistence type="predicted"/>
<feature type="chain" id="PRO_5012397384" evidence="1">
    <location>
        <begin position="27"/>
        <end position="96"/>
    </location>
</feature>
<dbReference type="InterPro" id="IPR035160">
    <property type="entry name" value="DUF5334"/>
</dbReference>
<evidence type="ECO:0000313" key="2">
    <source>
        <dbReference type="EMBL" id="SCM70067.1"/>
    </source>
</evidence>
<dbReference type="AlphaFoldDB" id="A0A212KXS4"/>
<organism evidence="2">
    <name type="scientific">uncultured Desulfovibrio sp</name>
    <dbReference type="NCBI Taxonomy" id="167968"/>
    <lineage>
        <taxon>Bacteria</taxon>
        <taxon>Pseudomonadati</taxon>
        <taxon>Thermodesulfobacteriota</taxon>
        <taxon>Desulfovibrionia</taxon>
        <taxon>Desulfovibrionales</taxon>
        <taxon>Desulfovibrionaceae</taxon>
        <taxon>Desulfovibrio</taxon>
        <taxon>environmental samples</taxon>
    </lineage>
</organism>
<reference evidence="2" key="1">
    <citation type="submission" date="2016-08" db="EMBL/GenBank/DDBJ databases">
        <authorList>
            <person name="Seilhamer J.J."/>
        </authorList>
    </citation>
    <scope>NUCLEOTIDE SEQUENCE</scope>
    <source>
        <strain evidence="2">86-1</strain>
    </source>
</reference>